<protein>
    <recommendedName>
        <fullName evidence="4">Spp2/MOS2 G-patch domain-containing protein</fullName>
    </recommendedName>
</protein>
<feature type="compositionally biased region" description="Basic residues" evidence="3">
    <location>
        <begin position="187"/>
        <end position="206"/>
    </location>
</feature>
<reference evidence="5" key="1">
    <citation type="submission" date="2021-02" db="EMBL/GenBank/DDBJ databases">
        <authorList>
            <person name="Nowell W R."/>
        </authorList>
    </citation>
    <scope>NUCLEOTIDE SEQUENCE</scope>
</reference>
<name>A0A8S2D560_9BILA</name>
<evidence type="ECO:0000256" key="3">
    <source>
        <dbReference type="SAM" id="MobiDB-lite"/>
    </source>
</evidence>
<gene>
    <name evidence="5" type="ORF">OVA965_LOCUS6871</name>
    <name evidence="6" type="ORF">TMI583_LOCUS6867</name>
</gene>
<comment type="caution">
    <text evidence="5">The sequence shown here is derived from an EMBL/GenBank/DDBJ whole genome shotgun (WGS) entry which is preliminary data.</text>
</comment>
<evidence type="ECO:0000313" key="6">
    <source>
        <dbReference type="EMBL" id="CAF3630765.1"/>
    </source>
</evidence>
<dbReference type="PANTHER" id="PTHR15818">
    <property type="entry name" value="G PATCH AND KOW-CONTAINING"/>
    <property type="match status" value="1"/>
</dbReference>
<evidence type="ECO:0000256" key="1">
    <source>
        <dbReference type="ARBA" id="ARBA00004123"/>
    </source>
</evidence>
<evidence type="ECO:0000313" key="5">
    <source>
        <dbReference type="EMBL" id="CAF0845499.1"/>
    </source>
</evidence>
<dbReference type="EMBL" id="CAJNOK010002122">
    <property type="protein sequence ID" value="CAF0845499.1"/>
    <property type="molecule type" value="Genomic_DNA"/>
</dbReference>
<dbReference type="PANTHER" id="PTHR15818:SF2">
    <property type="entry name" value="G-PATCH DOMAIN AND KOW MOTIFS-CONTAINING PROTEIN"/>
    <property type="match status" value="1"/>
</dbReference>
<feature type="region of interest" description="Disordered" evidence="3">
    <location>
        <begin position="154"/>
        <end position="206"/>
    </location>
</feature>
<evidence type="ECO:0000313" key="7">
    <source>
        <dbReference type="Proteomes" id="UP000677228"/>
    </source>
</evidence>
<dbReference type="Pfam" id="PF12656">
    <property type="entry name" value="G-patch_2"/>
    <property type="match status" value="1"/>
</dbReference>
<dbReference type="AlphaFoldDB" id="A0A8S2D560"/>
<feature type="compositionally biased region" description="Basic and acidic residues" evidence="3">
    <location>
        <begin position="160"/>
        <end position="186"/>
    </location>
</feature>
<dbReference type="CDD" id="cd13152">
    <property type="entry name" value="KOW_GPKOW_A"/>
    <property type="match status" value="1"/>
</dbReference>
<proteinExistence type="predicted"/>
<dbReference type="Proteomes" id="UP000682733">
    <property type="component" value="Unassembled WGS sequence"/>
</dbReference>
<comment type="subcellular location">
    <subcellularLocation>
        <location evidence="1">Nucleus</location>
    </subcellularLocation>
</comment>
<evidence type="ECO:0000259" key="4">
    <source>
        <dbReference type="Pfam" id="PF12656"/>
    </source>
</evidence>
<feature type="domain" description="Spp2/MOS2 G-patch" evidence="4">
    <location>
        <begin position="1"/>
        <end position="42"/>
    </location>
</feature>
<dbReference type="Proteomes" id="UP000677228">
    <property type="component" value="Unassembled WGS sequence"/>
</dbReference>
<dbReference type="InterPro" id="IPR045166">
    <property type="entry name" value="Spp2-like"/>
</dbReference>
<accession>A0A8S2D560</accession>
<dbReference type="GO" id="GO:0005681">
    <property type="term" value="C:spliceosomal complex"/>
    <property type="evidence" value="ECO:0007669"/>
    <property type="project" value="TreeGrafter"/>
</dbReference>
<dbReference type="InterPro" id="IPR026822">
    <property type="entry name" value="Spp2/MOS2_G-patch"/>
</dbReference>
<dbReference type="EMBL" id="CAJOBA010002122">
    <property type="protein sequence ID" value="CAF3630765.1"/>
    <property type="molecule type" value="Genomic_DNA"/>
</dbReference>
<keyword evidence="2" id="KW-0539">Nucleus</keyword>
<dbReference type="InterPro" id="IPR041993">
    <property type="entry name" value="GPKOW_KOW1"/>
</dbReference>
<evidence type="ECO:0000256" key="2">
    <source>
        <dbReference type="ARBA" id="ARBA00023242"/>
    </source>
</evidence>
<sequence>MAVLRGMGFKEDIGIGLTNKKAVATIELQSRPRGLGLGADRKILEKINQLKKNQKKDANNNSDEKELCYENGACVLIEKGRYCDLYGKIQSIDEDLARITVVLAIGKKDQTPISLSQYNVKLVTEKEYIKYSKYVNKTIATKLEKESNEQMMENYTKNGSDSRRHRDKSEDKPEHRKHDDHSDEERHHRHHHHHHHHKSHRHHHHK</sequence>
<organism evidence="5 7">
    <name type="scientific">Didymodactylos carnosus</name>
    <dbReference type="NCBI Taxonomy" id="1234261"/>
    <lineage>
        <taxon>Eukaryota</taxon>
        <taxon>Metazoa</taxon>
        <taxon>Spiralia</taxon>
        <taxon>Gnathifera</taxon>
        <taxon>Rotifera</taxon>
        <taxon>Eurotatoria</taxon>
        <taxon>Bdelloidea</taxon>
        <taxon>Philodinida</taxon>
        <taxon>Philodinidae</taxon>
        <taxon>Didymodactylos</taxon>
    </lineage>
</organism>
<dbReference type="GO" id="GO:0000398">
    <property type="term" value="P:mRNA splicing, via spliceosome"/>
    <property type="evidence" value="ECO:0007669"/>
    <property type="project" value="InterPro"/>
</dbReference>